<name>A0ABX6EQH7_KLUMA</name>
<protein>
    <submittedName>
        <fullName evidence="2">RNA polymerase I-specific transcription initiation factor RRN11</fullName>
    </submittedName>
</protein>
<gene>
    <name evidence="2" type="primary">RRN11</name>
    <name evidence="2" type="ORF">FIM1_607</name>
</gene>
<dbReference type="PANTHER" id="PTHR28244:SF1">
    <property type="entry name" value="RNA POLYMERASE I-SPECIFIC TRANSCRIPTION INITIATION FACTOR RRN11"/>
    <property type="match status" value="1"/>
</dbReference>
<feature type="compositionally biased region" description="Acidic residues" evidence="1">
    <location>
        <begin position="406"/>
        <end position="430"/>
    </location>
</feature>
<sequence length="481" mass="56007">MFQLPIINRSSRNRKRRRIRYQYINTLQKRYDQIYNAKPENQSSVGMLTPENSESESTELDKTRRRKKRLQSVLGNALDSSDEEMEEDDNNLDEINNPEMQFFENYTKPESTYEVWNFDANKRAPINKQRISYNTVKKLEKAADKVVTKGLNYQTKKSNMYFQALKHGYDIHSKPELMRQKSMHLAHLNQLLHINLLRQNWNVAYRCFSLLIRFEEVDVRSLWAIGSELLKVVQGPESNESYLEWFSQVFSSRMQFNQGTNYSLDPVFRSGSRTHAPVFVLSWLWTRLFDATSSKITSDKQGSLQSLIDRIGEMVLSPPYIEDAEVWFIFGLTHLVMASELSYAFRQKADTILGSRADIARNNVIQHINTAKNCLQTCKSIGKYKFPEKEIEQQLLQLERSLYSDDLNEDSSDEDSGNYAQDDEHDDNSDDQMISNENFGYSVTNKELLDTQTYQMADFGSESESDVFGNERPITFGYESD</sequence>
<keyword evidence="2" id="KW-0648">Protein biosynthesis</keyword>
<accession>A0ABX6EQH7</accession>
<dbReference type="EMBL" id="CP015054">
    <property type="protein sequence ID" value="QGN13959.1"/>
    <property type="molecule type" value="Genomic_DNA"/>
</dbReference>
<organism evidence="2 3">
    <name type="scientific">Kluyveromyces marxianus</name>
    <name type="common">Yeast</name>
    <name type="synonym">Candida kefyr</name>
    <dbReference type="NCBI Taxonomy" id="4911"/>
    <lineage>
        <taxon>Eukaryota</taxon>
        <taxon>Fungi</taxon>
        <taxon>Dikarya</taxon>
        <taxon>Ascomycota</taxon>
        <taxon>Saccharomycotina</taxon>
        <taxon>Saccharomycetes</taxon>
        <taxon>Saccharomycetales</taxon>
        <taxon>Saccharomycetaceae</taxon>
        <taxon>Kluyveromyces</taxon>
    </lineage>
</organism>
<feature type="region of interest" description="Disordered" evidence="1">
    <location>
        <begin position="406"/>
        <end position="436"/>
    </location>
</feature>
<dbReference type="PANTHER" id="PTHR28244">
    <property type="entry name" value="RNA POLYMERASE I-SPECIFIC TRANSCRIPTION INITIATION FACTOR RRN11"/>
    <property type="match status" value="1"/>
</dbReference>
<keyword evidence="3" id="KW-1185">Reference proteome</keyword>
<reference evidence="2 3" key="2">
    <citation type="submission" date="2019-11" db="EMBL/GenBank/DDBJ databases">
        <authorList>
            <person name="Lu H."/>
        </authorList>
    </citation>
    <scope>NUCLEOTIDE SEQUENCE [LARGE SCALE GENOMIC DNA]</scope>
    <source>
        <strain evidence="2 3">FIM1</strain>
    </source>
</reference>
<reference evidence="2 3" key="1">
    <citation type="submission" date="2016-03" db="EMBL/GenBank/DDBJ databases">
        <title>How can Kluyveromyces marxianus grow so fast - potential evolutionary course in Saccharomyces Complex revealed by comparative genomics.</title>
        <authorList>
            <person name="Mo W."/>
            <person name="Lu W."/>
            <person name="Yang X."/>
            <person name="Qi J."/>
            <person name="Lv H."/>
        </authorList>
    </citation>
    <scope>NUCLEOTIDE SEQUENCE [LARGE SCALE GENOMIC DNA]</scope>
    <source>
        <strain evidence="2 3">FIM1</strain>
    </source>
</reference>
<dbReference type="Proteomes" id="UP000422736">
    <property type="component" value="Chromosome 1"/>
</dbReference>
<feature type="compositionally biased region" description="Acidic residues" evidence="1">
    <location>
        <begin position="80"/>
        <end position="89"/>
    </location>
</feature>
<feature type="compositionally biased region" description="Polar residues" evidence="1">
    <location>
        <begin position="39"/>
        <end position="52"/>
    </location>
</feature>
<proteinExistence type="predicted"/>
<dbReference type="Pfam" id="PF04090">
    <property type="entry name" value="Rrn11"/>
    <property type="match status" value="1"/>
</dbReference>
<feature type="region of interest" description="Disordered" evidence="1">
    <location>
        <begin position="38"/>
        <end position="89"/>
    </location>
</feature>
<keyword evidence="2" id="KW-0396">Initiation factor</keyword>
<evidence type="ECO:0000313" key="3">
    <source>
        <dbReference type="Proteomes" id="UP000422736"/>
    </source>
</evidence>
<evidence type="ECO:0000256" key="1">
    <source>
        <dbReference type="SAM" id="MobiDB-lite"/>
    </source>
</evidence>
<dbReference type="InterPro" id="IPR007224">
    <property type="entry name" value="TIF_Rrn11"/>
</dbReference>
<dbReference type="GO" id="GO:0003743">
    <property type="term" value="F:translation initiation factor activity"/>
    <property type="evidence" value="ECO:0007669"/>
    <property type="project" value="UniProtKB-KW"/>
</dbReference>
<dbReference type="InterPro" id="IPR053029">
    <property type="entry name" value="RNA_pol_I-specific_init_factor"/>
</dbReference>
<evidence type="ECO:0000313" key="2">
    <source>
        <dbReference type="EMBL" id="QGN13959.1"/>
    </source>
</evidence>
<feature type="region of interest" description="Disordered" evidence="1">
    <location>
        <begin position="460"/>
        <end position="481"/>
    </location>
</feature>